<evidence type="ECO:0000313" key="1">
    <source>
        <dbReference type="EMBL" id="KYC44376.1"/>
    </source>
</evidence>
<proteinExistence type="predicted"/>
<sequence>MRIEIFSQIENLLKKGKERMKRINCKTGEVKDVKLSKIPKRIKKFFEHDEVERVEAGKHYNSKKWDYKVYDRNDNCLTWNYNLTFKKPLRIYEREGSK</sequence>
<protein>
    <submittedName>
        <fullName evidence="1">Uncharacterized protein</fullName>
    </submittedName>
</protein>
<dbReference type="AlphaFoldDB" id="A0A150IHB0"/>
<reference evidence="1 2" key="1">
    <citation type="journal article" date="2016" name="ISME J.">
        <title>Chasing the elusive Euryarchaeota class WSA2: genomes reveal a uniquely fastidious methyl-reducing methanogen.</title>
        <authorList>
            <person name="Nobu M.K."/>
            <person name="Narihiro T."/>
            <person name="Kuroda K."/>
            <person name="Mei R."/>
            <person name="Liu W.T."/>
        </authorList>
    </citation>
    <scope>NUCLEOTIDE SEQUENCE [LARGE SCALE GENOMIC DNA]</scope>
    <source>
        <strain evidence="1">B03fssc0709_Meth_Bin005</strain>
    </source>
</reference>
<dbReference type="Proteomes" id="UP000092401">
    <property type="component" value="Unassembled WGS sequence"/>
</dbReference>
<gene>
    <name evidence="1" type="ORF">APG10_01775</name>
</gene>
<organism evidence="1 2">
    <name type="scientific">Candidatus Methanofastidiosum methylothiophilum</name>
    <dbReference type="NCBI Taxonomy" id="1705564"/>
    <lineage>
        <taxon>Archaea</taxon>
        <taxon>Methanobacteriati</taxon>
        <taxon>Methanobacteriota</taxon>
        <taxon>Stenosarchaea group</taxon>
        <taxon>Candidatus Methanofastidiosia</taxon>
        <taxon>Candidatus Methanofastidiosales</taxon>
        <taxon>Candidatus Methanofastidiosaceae</taxon>
        <taxon>Candidatus Methanofastidiosum</taxon>
    </lineage>
</organism>
<evidence type="ECO:0000313" key="2">
    <source>
        <dbReference type="Proteomes" id="UP000092401"/>
    </source>
</evidence>
<comment type="caution">
    <text evidence="1">The sequence shown here is derived from an EMBL/GenBank/DDBJ whole genome shotgun (WGS) entry which is preliminary data.</text>
</comment>
<name>A0A150IHB0_9EURY</name>
<accession>A0A150IHB0</accession>
<dbReference type="EMBL" id="LNGE01000072">
    <property type="protein sequence ID" value="KYC44376.1"/>
    <property type="molecule type" value="Genomic_DNA"/>
</dbReference>